<sequence length="324" mass="36242">MKTNLFVSNRLRGVGLALLAVAFFSSAYLVFANETRRLPASVSFFWFSCFACLASWAFFHPKQKWTESLHQGGYRWLLTDILLYCCSFSCTLTALKQQQTGVALTVIAIMILRAPLTTIVGYFIAGDSCQRWSAYWIGTTLALFGLILYRLDLLREWKGNSLDAVTMFSLCATVLSSIDATVRKRYRNTFHVDPANAVRSTFTAAVIFSLCWVLIDISMHRVSPWLTTREWIAVIYLGIVPTAIANILFNKAEDSLSIPITQSINCLGPFFTLGIGMIPLSFFTMSHQHLVSRHYIGLVLTVVGAIIVTLFAGVKRRLPTPPLL</sequence>
<accession>A0A0G1Q980</accession>
<dbReference type="EMBL" id="LCMS01000004">
    <property type="protein sequence ID" value="KKU41382.1"/>
    <property type="molecule type" value="Genomic_DNA"/>
</dbReference>
<dbReference type="PANTHER" id="PTHR32322:SF2">
    <property type="entry name" value="EAMA DOMAIN-CONTAINING PROTEIN"/>
    <property type="match status" value="1"/>
</dbReference>
<evidence type="ECO:0000313" key="8">
    <source>
        <dbReference type="EMBL" id="KKU41382.1"/>
    </source>
</evidence>
<feature type="transmembrane region" description="Helical" evidence="6">
    <location>
        <begin position="42"/>
        <end position="61"/>
    </location>
</feature>
<organism evidence="8 9">
    <name type="scientific">Candidatus Uhrbacteria bacterium GW2011_GWE2_46_68</name>
    <dbReference type="NCBI Taxonomy" id="1618994"/>
    <lineage>
        <taxon>Bacteria</taxon>
        <taxon>Candidatus Uhriibacteriota</taxon>
    </lineage>
</organism>
<feature type="transmembrane region" description="Helical" evidence="6">
    <location>
        <begin position="161"/>
        <end position="182"/>
    </location>
</feature>
<evidence type="ECO:0000313" key="9">
    <source>
        <dbReference type="Proteomes" id="UP000034795"/>
    </source>
</evidence>
<comment type="similarity">
    <text evidence="2">Belongs to the EamA transporter family.</text>
</comment>
<dbReference type="PANTHER" id="PTHR32322">
    <property type="entry name" value="INNER MEMBRANE TRANSPORTER"/>
    <property type="match status" value="1"/>
</dbReference>
<evidence type="ECO:0000259" key="7">
    <source>
        <dbReference type="Pfam" id="PF00892"/>
    </source>
</evidence>
<feature type="transmembrane region" description="Helical" evidence="6">
    <location>
        <begin position="264"/>
        <end position="283"/>
    </location>
</feature>
<proteinExistence type="inferred from homology"/>
<dbReference type="InterPro" id="IPR037185">
    <property type="entry name" value="EmrE-like"/>
</dbReference>
<feature type="transmembrane region" description="Helical" evidence="6">
    <location>
        <begin position="132"/>
        <end position="149"/>
    </location>
</feature>
<comment type="subcellular location">
    <subcellularLocation>
        <location evidence="1">Membrane</location>
        <topology evidence="1">Multi-pass membrane protein</topology>
    </subcellularLocation>
</comment>
<feature type="transmembrane region" description="Helical" evidence="6">
    <location>
        <begin position="101"/>
        <end position="125"/>
    </location>
</feature>
<feature type="transmembrane region" description="Helical" evidence="6">
    <location>
        <begin position="231"/>
        <end position="252"/>
    </location>
</feature>
<evidence type="ECO:0000256" key="2">
    <source>
        <dbReference type="ARBA" id="ARBA00007362"/>
    </source>
</evidence>
<dbReference type="InterPro" id="IPR000620">
    <property type="entry name" value="EamA_dom"/>
</dbReference>
<dbReference type="GO" id="GO:0016020">
    <property type="term" value="C:membrane"/>
    <property type="evidence" value="ECO:0007669"/>
    <property type="project" value="UniProtKB-SubCell"/>
</dbReference>
<dbReference type="AlphaFoldDB" id="A0A0G1Q980"/>
<evidence type="ECO:0000256" key="4">
    <source>
        <dbReference type="ARBA" id="ARBA00022989"/>
    </source>
</evidence>
<feature type="transmembrane region" description="Helical" evidence="6">
    <location>
        <begin position="295"/>
        <end position="314"/>
    </location>
</feature>
<comment type="caution">
    <text evidence="8">The sequence shown here is derived from an EMBL/GenBank/DDBJ whole genome shotgun (WGS) entry which is preliminary data.</text>
</comment>
<protein>
    <recommendedName>
        <fullName evidence="7">EamA domain-containing protein</fullName>
    </recommendedName>
</protein>
<keyword evidence="5 6" id="KW-0472">Membrane</keyword>
<keyword evidence="4 6" id="KW-1133">Transmembrane helix</keyword>
<gene>
    <name evidence="8" type="ORF">UX57_C0004G0086</name>
</gene>
<evidence type="ECO:0000256" key="6">
    <source>
        <dbReference type="SAM" id="Phobius"/>
    </source>
</evidence>
<dbReference type="InterPro" id="IPR050638">
    <property type="entry name" value="AA-Vitamin_Transporters"/>
</dbReference>
<dbReference type="Proteomes" id="UP000034795">
    <property type="component" value="Unassembled WGS sequence"/>
</dbReference>
<evidence type="ECO:0000256" key="3">
    <source>
        <dbReference type="ARBA" id="ARBA00022692"/>
    </source>
</evidence>
<dbReference type="SUPFAM" id="SSF103481">
    <property type="entry name" value="Multidrug resistance efflux transporter EmrE"/>
    <property type="match status" value="1"/>
</dbReference>
<feature type="transmembrane region" description="Helical" evidence="6">
    <location>
        <begin position="202"/>
        <end position="219"/>
    </location>
</feature>
<feature type="domain" description="EamA" evidence="7">
    <location>
        <begin position="168"/>
        <end position="309"/>
    </location>
</feature>
<dbReference type="Pfam" id="PF00892">
    <property type="entry name" value="EamA"/>
    <property type="match status" value="1"/>
</dbReference>
<reference evidence="8 9" key="1">
    <citation type="journal article" date="2015" name="Nature">
        <title>rRNA introns, odd ribosomes, and small enigmatic genomes across a large radiation of phyla.</title>
        <authorList>
            <person name="Brown C.T."/>
            <person name="Hug L.A."/>
            <person name="Thomas B.C."/>
            <person name="Sharon I."/>
            <person name="Castelle C.J."/>
            <person name="Singh A."/>
            <person name="Wilkins M.J."/>
            <person name="Williams K.H."/>
            <person name="Banfield J.F."/>
        </authorList>
    </citation>
    <scope>NUCLEOTIDE SEQUENCE [LARGE SCALE GENOMIC DNA]</scope>
</reference>
<keyword evidence="3 6" id="KW-0812">Transmembrane</keyword>
<evidence type="ECO:0000256" key="1">
    <source>
        <dbReference type="ARBA" id="ARBA00004141"/>
    </source>
</evidence>
<feature type="transmembrane region" description="Helical" evidence="6">
    <location>
        <begin position="73"/>
        <end position="95"/>
    </location>
</feature>
<evidence type="ECO:0000256" key="5">
    <source>
        <dbReference type="ARBA" id="ARBA00023136"/>
    </source>
</evidence>
<name>A0A0G1Q980_9BACT</name>